<dbReference type="InterPro" id="IPR021843">
    <property type="entry name" value="PSME4_C"/>
</dbReference>
<reference evidence="12 13" key="1">
    <citation type="submission" date="2023-03" db="EMBL/GenBank/DDBJ databases">
        <title>Genome insight into feeding habits of ladybird beetles.</title>
        <authorList>
            <person name="Li H.-S."/>
            <person name="Huang Y.-H."/>
            <person name="Pang H."/>
        </authorList>
    </citation>
    <scope>NUCLEOTIDE SEQUENCE [LARGE SCALE GENOMIC DNA]</scope>
    <source>
        <strain evidence="12">SYSU_2023b</strain>
        <tissue evidence="12">Whole body</tissue>
    </source>
</reference>
<evidence type="ECO:0000259" key="11">
    <source>
        <dbReference type="Pfam" id="PF23096"/>
    </source>
</evidence>
<keyword evidence="8" id="KW-0539">Nucleus</keyword>
<evidence type="ECO:0000259" key="10">
    <source>
        <dbReference type="Pfam" id="PF16507"/>
    </source>
</evidence>
<feature type="domain" description="Proteasome activator Blm10 middle HEAT repeats region" evidence="10">
    <location>
        <begin position="320"/>
        <end position="796"/>
    </location>
</feature>
<protein>
    <recommendedName>
        <fullName evidence="14">Proteasome activator complex subunit 4</fullName>
    </recommendedName>
</protein>
<dbReference type="PANTHER" id="PTHR32170:SF3">
    <property type="entry name" value="PROTEASOME ACTIVATOR COMPLEX SUBUNIT 4"/>
    <property type="match status" value="1"/>
</dbReference>
<dbReference type="GO" id="GO:0005829">
    <property type="term" value="C:cytosol"/>
    <property type="evidence" value="ECO:0007669"/>
    <property type="project" value="TreeGrafter"/>
</dbReference>
<sequence length="1821" mass="212492">MVFDFTMEDEDSLLRIKKLGFKPQKENVYNRLLPYAEDIDQQALQELELIKTNLTKCLLAGEIKPGFLVWTLRFDLYIKLHGFMFSKEDHINFIKIYLEVLTIEKQELFMLMKWCSTVNILLKKRYLLSRDDLQIEWRPLYNLLVDANTKFHKLKTQYVLRQGIINMTKLCKTYFPVSATQEILDELKPYLCPFDESNSSEYINILEFFLPVCVKAEEAPLTYELWFTELMELWNSCINDNNWESPLMNLMSKLGACNIGYIDFEPYIPVMYARIARSFRLPVHYKSVVQPKEHSLSFDSIALWIVTTLNHKTETSFEYLEKLMQTIRTFLYNANQGRWTTKLKELLHKLSLNFVNRVYFERHRPKSWEREVPEEFKISDADIDRFVIALRPCLELAMYSKNISEDMVSTFQHLSSLRPHLIIPMVLDSIYSSLDVLTQPHRLISSMNAMMAVSRNMVDGAKYNYPEGPTHIIPLLMAVLPGIDTNDYVKCFTTFRFILQFIYMIPVVNSSDAATYYDDLSEEEHIICEATAGFEDFIVQFIDKVCVWVESCSLSFIRPEQQSGELNMRGEIELFSEQMVSILFTVILRQCSPEIFTTALKKVFNFVMNNILEVDVAGRLMAGICGSFCKVNPHESLKLFIPYLCDKIESLLEEHTNALTEEHVDGEILYNLLILAEVVDGRNEIIDYIDRLMNVLNKTLYMTCLQGTKISIRMLTFILATLTHYEPLERRSTNNPFSMHVKDFLPIREWGFTLRNRDLKLEWYIPGEKEIDTVRRLIYTYVIPELNKMNQYCRGELDLSRKQLRSSLLIINATMAANIALPMWNETSIQLFDTVAPVIEYQALETKIHQITMPDGTNIRKTIADTIHRVQKRLLEVDEGDTKSLFAIASIYSVLLSKKPFTVDLDQHIQNFITLKEVGKNRLYDRRRQLRQIIIERATIQLRNRKDHSGYSFSDTHKQILYDLFELSTCQYRNVRLFSQPKLMAIVNNHTNCYTLLTEKITEILQMNTVENHEKFKGCLHILCFHKSSPIILKQDWKFVSEIWPLIVTSMPSEKMSIVNLITHIFNLVCSNFQIPMLKFEISDDKLKKIFDVCKNFPGYTEFSQEYYEEISQKLKVGSETREKYYNECMDLLLKACQNRDLHWRYHELAMIFLKDIAHFDIKYNPSVVKFVLESLISDSISIRKIAMKFINIILIQNKPEYKKVEIDPMEFCNSNDESKSIHGYTKQNAWLLYDDSTLPRNSESWDQLKYLHHPTLCYYQMPKSLEIYASTENQSVLGENLEKMNEQQKEMFNFFTDQDNISKLIEYFSLEEKKGSDKFNSFKSTIFKYLSKLFEDKILDAFAPYLSNLAVEEQESHQRCAAEIISGLIRGSKHWSYEKSRTLWATLIPMLREAYKHILTETVTDWSLCLKKALVSRDSRKYYWLLEFLLDDPLSESTSVKSAVKLQILNIVMNLQPWRNSQLFHQLTDYLKIHMHHPYHIVRTKVSLSLKMLFNKDYIPPGGNLGKNPKFAEFIKEFKPTLDWLYESTISRVGNNICDTSCESQDSKRTEALKMFKIITSFVTSSLLCSQNVFTPVEFYRLLPITWVLHSNDADEDIKPKCATQLGLMAKTIVLEENVPELFAIIDSVIACPLWSARADLTEFLTTFVFHNLAILSSREEWIRKIQSIVMILLEDPQLEVRDNACKFLSGLLHCNFLPSQLELLADFKVKSKTKLRKNKTTNAAGSISNGSLVTRHAGVLGLCAFINSTPYDVPPFLPDIFGVLGPHLSDPQPIPSTIRKTLCDFKRTHQDNWEMHKMQFTEEQLFVFQDLTVPPSYYV</sequence>
<dbReference type="Proteomes" id="UP001431783">
    <property type="component" value="Unassembled WGS sequence"/>
</dbReference>
<feature type="domain" description="Proteasome activator complex subunit 4-like HEAT repeat-like" evidence="11">
    <location>
        <begin position="1168"/>
        <end position="1450"/>
    </location>
</feature>
<evidence type="ECO:0000256" key="4">
    <source>
        <dbReference type="ARBA" id="ARBA00022490"/>
    </source>
</evidence>
<evidence type="ECO:0000259" key="9">
    <source>
        <dbReference type="Pfam" id="PF11919"/>
    </source>
</evidence>
<evidence type="ECO:0000313" key="13">
    <source>
        <dbReference type="Proteomes" id="UP001431783"/>
    </source>
</evidence>
<dbReference type="GO" id="GO:0006281">
    <property type="term" value="P:DNA repair"/>
    <property type="evidence" value="ECO:0007669"/>
    <property type="project" value="UniProtKB-KW"/>
</dbReference>
<keyword evidence="4" id="KW-0963">Cytoplasm</keyword>
<dbReference type="InterPro" id="IPR032430">
    <property type="entry name" value="Blm10_mid"/>
</dbReference>
<organism evidence="12 13">
    <name type="scientific">Henosepilachna vigintioctopunctata</name>
    <dbReference type="NCBI Taxonomy" id="420089"/>
    <lineage>
        <taxon>Eukaryota</taxon>
        <taxon>Metazoa</taxon>
        <taxon>Ecdysozoa</taxon>
        <taxon>Arthropoda</taxon>
        <taxon>Hexapoda</taxon>
        <taxon>Insecta</taxon>
        <taxon>Pterygota</taxon>
        <taxon>Neoptera</taxon>
        <taxon>Endopterygota</taxon>
        <taxon>Coleoptera</taxon>
        <taxon>Polyphaga</taxon>
        <taxon>Cucujiformia</taxon>
        <taxon>Coccinelloidea</taxon>
        <taxon>Coccinellidae</taxon>
        <taxon>Epilachninae</taxon>
        <taxon>Epilachnini</taxon>
        <taxon>Henosepilachna</taxon>
    </lineage>
</organism>
<evidence type="ECO:0000313" key="12">
    <source>
        <dbReference type="EMBL" id="KAK9875517.1"/>
    </source>
</evidence>
<dbReference type="GO" id="GO:0016504">
    <property type="term" value="F:peptidase activator activity"/>
    <property type="evidence" value="ECO:0007669"/>
    <property type="project" value="InterPro"/>
</dbReference>
<dbReference type="Pfam" id="PF11919">
    <property type="entry name" value="PSME4_C"/>
    <property type="match status" value="1"/>
</dbReference>
<dbReference type="PANTHER" id="PTHR32170">
    <property type="entry name" value="PROTEASOME ACTIVATOR COMPLEX SUBUNIT 4"/>
    <property type="match status" value="1"/>
</dbReference>
<dbReference type="Pfam" id="PF16507">
    <property type="entry name" value="HEAT_PSME4_mid"/>
    <property type="match status" value="1"/>
</dbReference>
<dbReference type="InterPro" id="IPR035309">
    <property type="entry name" value="PSME4"/>
</dbReference>
<dbReference type="GO" id="GO:0010499">
    <property type="term" value="P:proteasomal ubiquitin-independent protein catabolic process"/>
    <property type="evidence" value="ECO:0007669"/>
    <property type="project" value="TreeGrafter"/>
</dbReference>
<dbReference type="GO" id="GO:0016607">
    <property type="term" value="C:nuclear speck"/>
    <property type="evidence" value="ECO:0007669"/>
    <property type="project" value="UniProtKB-SubCell"/>
</dbReference>
<evidence type="ECO:0000256" key="1">
    <source>
        <dbReference type="ARBA" id="ARBA00004324"/>
    </source>
</evidence>
<dbReference type="Gene3D" id="1.25.10.10">
    <property type="entry name" value="Leucine-rich Repeat Variant"/>
    <property type="match status" value="1"/>
</dbReference>
<keyword evidence="6" id="KW-0227">DNA damage</keyword>
<feature type="domain" description="Proteasome activator complex subunit 4 C-terminal" evidence="9">
    <location>
        <begin position="1735"/>
        <end position="1821"/>
    </location>
</feature>
<dbReference type="InterPro" id="IPR055455">
    <property type="entry name" value="HEAT_PSME4"/>
</dbReference>
<dbReference type="InterPro" id="IPR011989">
    <property type="entry name" value="ARM-like"/>
</dbReference>
<keyword evidence="7" id="KW-0234">DNA repair</keyword>
<evidence type="ECO:0000256" key="8">
    <source>
        <dbReference type="ARBA" id="ARBA00023242"/>
    </source>
</evidence>
<gene>
    <name evidence="12" type="ORF">WA026_007908</name>
</gene>
<evidence type="ECO:0000256" key="2">
    <source>
        <dbReference type="ARBA" id="ARBA00004496"/>
    </source>
</evidence>
<keyword evidence="5" id="KW-0677">Repeat</keyword>
<comment type="subcellular location">
    <subcellularLocation>
        <location evidence="2">Cytoplasm</location>
    </subcellularLocation>
    <subcellularLocation>
        <location evidence="1">Nucleus speckle</location>
    </subcellularLocation>
</comment>
<evidence type="ECO:0000256" key="6">
    <source>
        <dbReference type="ARBA" id="ARBA00022763"/>
    </source>
</evidence>
<evidence type="ECO:0000256" key="3">
    <source>
        <dbReference type="ARBA" id="ARBA00005739"/>
    </source>
</evidence>
<dbReference type="EMBL" id="JARQZJ010000033">
    <property type="protein sequence ID" value="KAK9875517.1"/>
    <property type="molecule type" value="Genomic_DNA"/>
</dbReference>
<dbReference type="InterPro" id="IPR016024">
    <property type="entry name" value="ARM-type_fold"/>
</dbReference>
<dbReference type="SUPFAM" id="SSF48371">
    <property type="entry name" value="ARM repeat"/>
    <property type="match status" value="2"/>
</dbReference>
<accession>A0AAW1TVC6</accession>
<name>A0AAW1TVC6_9CUCU</name>
<evidence type="ECO:0000256" key="7">
    <source>
        <dbReference type="ARBA" id="ARBA00023204"/>
    </source>
</evidence>
<comment type="caution">
    <text evidence="12">The sequence shown here is derived from an EMBL/GenBank/DDBJ whole genome shotgun (WGS) entry which is preliminary data.</text>
</comment>
<evidence type="ECO:0008006" key="14">
    <source>
        <dbReference type="Google" id="ProtNLM"/>
    </source>
</evidence>
<dbReference type="GO" id="GO:0070628">
    <property type="term" value="F:proteasome binding"/>
    <property type="evidence" value="ECO:0007669"/>
    <property type="project" value="InterPro"/>
</dbReference>
<comment type="similarity">
    <text evidence="3">Belongs to the BLM10 family.</text>
</comment>
<dbReference type="Pfam" id="PF23096">
    <property type="entry name" value="HEAT_PSME4"/>
    <property type="match status" value="1"/>
</dbReference>
<evidence type="ECO:0000256" key="5">
    <source>
        <dbReference type="ARBA" id="ARBA00022737"/>
    </source>
</evidence>
<proteinExistence type="inferred from homology"/>
<keyword evidence="13" id="KW-1185">Reference proteome</keyword>